<keyword evidence="4 9" id="KW-1003">Cell membrane</keyword>
<dbReference type="Gene3D" id="2.40.30.170">
    <property type="match status" value="1"/>
</dbReference>
<feature type="coiled-coil region" evidence="10">
    <location>
        <begin position="260"/>
        <end position="295"/>
    </location>
</feature>
<comment type="caution">
    <text evidence="13">The sequence shown here is derived from an EMBL/GenBank/DDBJ whole genome shotgun (WGS) entry which is preliminary data.</text>
</comment>
<evidence type="ECO:0000256" key="1">
    <source>
        <dbReference type="ARBA" id="ARBA00004377"/>
    </source>
</evidence>
<sequence>MKELQAIGMYGKAAPVARKPRKDDEPFYHAWHHEVPLKLTRAYRLAIIAMFCFVGLGTYWAVSAPIDGAFMADGRLVAQGKNRIVEHLEGGIVNEVLVKEGEQVKAGDLLARIDVTSAEAKLATAQMQRDVARVKLARYLAEQRGDDEIILPPDLERRIAEEPELAETASSQREEFEAKTAEMTSLKSILNQRIDNNQQLLDNLKEMLAERRERVKATQEEVRVSGDLLEKGLTTRDRNFSLNRQLASDQDNVRQTLIQMDDKRSTINETQEQLNRALSQRANEVAQQITDLRSNIFELSSNIRYFSDVTKRSEVRAPVAGIIVNVAVNTQDQVIKPGDPIFEILPEGVPMSIEAMVDPHYIDSVHQGQHVSIRFPSRERSKAIQILDGEVSYVSADSEQDEKTGRYFYKVRASVDPESLKEYGKVMPGNVGQVYFELENKTFLEYLIEPYQDMRDKAFVG</sequence>
<dbReference type="Pfam" id="PF25994">
    <property type="entry name" value="HH_AprE"/>
    <property type="match status" value="1"/>
</dbReference>
<evidence type="ECO:0000256" key="5">
    <source>
        <dbReference type="ARBA" id="ARBA00022519"/>
    </source>
</evidence>
<dbReference type="Proteomes" id="UP001230253">
    <property type="component" value="Unassembled WGS sequence"/>
</dbReference>
<feature type="transmembrane region" description="Helical" evidence="9">
    <location>
        <begin position="42"/>
        <end position="62"/>
    </location>
</feature>
<evidence type="ECO:0000256" key="7">
    <source>
        <dbReference type="ARBA" id="ARBA00022989"/>
    </source>
</evidence>
<evidence type="ECO:0000259" key="11">
    <source>
        <dbReference type="Pfam" id="PF25994"/>
    </source>
</evidence>
<name>A0ABU0C3X7_9BRAD</name>
<organism evidence="13 14">
    <name type="scientific">Rhodopseudomonas julia</name>
    <dbReference type="NCBI Taxonomy" id="200617"/>
    <lineage>
        <taxon>Bacteria</taxon>
        <taxon>Pseudomonadati</taxon>
        <taxon>Pseudomonadota</taxon>
        <taxon>Alphaproteobacteria</taxon>
        <taxon>Hyphomicrobiales</taxon>
        <taxon>Nitrobacteraceae</taxon>
        <taxon>Rhodopseudomonas</taxon>
    </lineage>
</organism>
<keyword evidence="7 9" id="KW-1133">Transmembrane helix</keyword>
<reference evidence="13 14" key="1">
    <citation type="submission" date="2023-07" db="EMBL/GenBank/DDBJ databases">
        <title>Genomic Encyclopedia of Type Strains, Phase IV (KMG-IV): sequencing the most valuable type-strain genomes for metagenomic binning, comparative biology and taxonomic classification.</title>
        <authorList>
            <person name="Goeker M."/>
        </authorList>
    </citation>
    <scope>NUCLEOTIDE SEQUENCE [LARGE SCALE GENOMIC DNA]</scope>
    <source>
        <strain evidence="13 14">DSM 11549</strain>
    </source>
</reference>
<evidence type="ECO:0000256" key="9">
    <source>
        <dbReference type="RuleBase" id="RU365093"/>
    </source>
</evidence>
<evidence type="ECO:0000256" key="8">
    <source>
        <dbReference type="ARBA" id="ARBA00023136"/>
    </source>
</evidence>
<dbReference type="PANTHER" id="PTHR30386">
    <property type="entry name" value="MEMBRANE FUSION SUBUNIT OF EMRAB-TOLC MULTIDRUG EFFLUX PUMP"/>
    <property type="match status" value="1"/>
</dbReference>
<evidence type="ECO:0000256" key="4">
    <source>
        <dbReference type="ARBA" id="ARBA00022475"/>
    </source>
</evidence>
<dbReference type="InterPro" id="IPR010129">
    <property type="entry name" value="T1SS_HlyD"/>
</dbReference>
<evidence type="ECO:0000313" key="14">
    <source>
        <dbReference type="Proteomes" id="UP001230253"/>
    </source>
</evidence>
<dbReference type="PRINTS" id="PR01490">
    <property type="entry name" value="RTXTOXIND"/>
</dbReference>
<proteinExistence type="inferred from homology"/>
<evidence type="ECO:0000259" key="12">
    <source>
        <dbReference type="Pfam" id="PF26002"/>
    </source>
</evidence>
<keyword evidence="3 9" id="KW-0813">Transport</keyword>
<keyword evidence="5 9" id="KW-0997">Cell inner membrane</keyword>
<evidence type="ECO:0000256" key="3">
    <source>
        <dbReference type="ARBA" id="ARBA00022448"/>
    </source>
</evidence>
<dbReference type="EMBL" id="JAUSUK010000001">
    <property type="protein sequence ID" value="MDQ0325216.1"/>
    <property type="molecule type" value="Genomic_DNA"/>
</dbReference>
<feature type="domain" description="AprE-like beta-barrel" evidence="12">
    <location>
        <begin position="352"/>
        <end position="436"/>
    </location>
</feature>
<keyword evidence="10" id="KW-0175">Coiled coil</keyword>
<protein>
    <recommendedName>
        <fullName evidence="9">Membrane fusion protein (MFP) family protein</fullName>
    </recommendedName>
</protein>
<dbReference type="Gene3D" id="2.40.50.100">
    <property type="match status" value="1"/>
</dbReference>
<comment type="similarity">
    <text evidence="2 9">Belongs to the membrane fusion protein (MFP) (TC 8.A.1) family.</text>
</comment>
<keyword evidence="6 9" id="KW-0812">Transmembrane</keyword>
<evidence type="ECO:0000256" key="2">
    <source>
        <dbReference type="ARBA" id="ARBA00009477"/>
    </source>
</evidence>
<dbReference type="PANTHER" id="PTHR30386:SF17">
    <property type="entry name" value="ALKALINE PROTEASE SECRETION PROTEIN APRE"/>
    <property type="match status" value="1"/>
</dbReference>
<keyword evidence="8 9" id="KW-0472">Membrane</keyword>
<dbReference type="RefSeq" id="WP_307153435.1">
    <property type="nucleotide sequence ID" value="NZ_JAUSUK010000001.1"/>
</dbReference>
<dbReference type="NCBIfam" id="TIGR01843">
    <property type="entry name" value="type_I_hlyD"/>
    <property type="match status" value="1"/>
</dbReference>
<keyword evidence="14" id="KW-1185">Reference proteome</keyword>
<accession>A0ABU0C3X7</accession>
<evidence type="ECO:0000256" key="6">
    <source>
        <dbReference type="ARBA" id="ARBA00022692"/>
    </source>
</evidence>
<dbReference type="InterPro" id="IPR058982">
    <property type="entry name" value="Beta-barrel_AprE"/>
</dbReference>
<evidence type="ECO:0000256" key="10">
    <source>
        <dbReference type="SAM" id="Coils"/>
    </source>
</evidence>
<dbReference type="InterPro" id="IPR050739">
    <property type="entry name" value="MFP"/>
</dbReference>
<dbReference type="Pfam" id="PF26002">
    <property type="entry name" value="Beta-barrel_AprE"/>
    <property type="match status" value="1"/>
</dbReference>
<dbReference type="SUPFAM" id="SSF111369">
    <property type="entry name" value="HlyD-like secretion proteins"/>
    <property type="match status" value="1"/>
</dbReference>
<dbReference type="InterPro" id="IPR058781">
    <property type="entry name" value="HH_AprE-like"/>
</dbReference>
<comment type="subcellular location">
    <subcellularLocation>
        <location evidence="1 9">Cell inner membrane</location>
        <topology evidence="1 9">Single-pass membrane protein</topology>
    </subcellularLocation>
</comment>
<gene>
    <name evidence="13" type="ORF">J2R99_001065</name>
</gene>
<evidence type="ECO:0000313" key="13">
    <source>
        <dbReference type="EMBL" id="MDQ0325216.1"/>
    </source>
</evidence>
<feature type="domain" description="AprE-like long alpha-helical hairpin" evidence="11">
    <location>
        <begin position="118"/>
        <end position="308"/>
    </location>
</feature>
<feature type="coiled-coil region" evidence="10">
    <location>
        <begin position="187"/>
        <end position="221"/>
    </location>
</feature>